<dbReference type="AlphaFoldDB" id="A0A835CA71"/>
<dbReference type="InterPro" id="IPR058594">
    <property type="entry name" value="PB1-like_dom_pln"/>
</dbReference>
<reference evidence="3" key="1">
    <citation type="submission" date="2020-09" db="EMBL/GenBank/DDBJ databases">
        <title>Genome-Enabled Discovery of Anthraquinone Biosynthesis in Senna tora.</title>
        <authorList>
            <person name="Kang S.-H."/>
            <person name="Pandey R.P."/>
            <person name="Lee C.-M."/>
            <person name="Sim J.-S."/>
            <person name="Jeong J.-T."/>
            <person name="Choi B.-S."/>
            <person name="Jung M."/>
            <person name="Ginzburg D."/>
            <person name="Zhao K."/>
            <person name="Won S.Y."/>
            <person name="Oh T.-J."/>
            <person name="Yu Y."/>
            <person name="Kim N.-H."/>
            <person name="Lee O.R."/>
            <person name="Lee T.-H."/>
            <person name="Bashyal P."/>
            <person name="Kim T.-S."/>
            <person name="Lee W.-H."/>
            <person name="Kawkins C."/>
            <person name="Kim C.-K."/>
            <person name="Kim J.S."/>
            <person name="Ahn B.O."/>
            <person name="Rhee S.Y."/>
            <person name="Sohng J.K."/>
        </authorList>
    </citation>
    <scope>NUCLEOTIDE SEQUENCE</scope>
    <source>
        <tissue evidence="3">Leaf</tissue>
    </source>
</reference>
<evidence type="ECO:0000313" key="4">
    <source>
        <dbReference type="Proteomes" id="UP000634136"/>
    </source>
</evidence>
<evidence type="ECO:0000256" key="1">
    <source>
        <dbReference type="SAM" id="MobiDB-lite"/>
    </source>
</evidence>
<dbReference type="Proteomes" id="UP000634136">
    <property type="component" value="Unassembled WGS sequence"/>
</dbReference>
<keyword evidence="4" id="KW-1185">Reference proteome</keyword>
<feature type="domain" description="PB1-like" evidence="2">
    <location>
        <begin position="1"/>
        <end position="98"/>
    </location>
</feature>
<sequence>MDGYFSVRVHHGGTFENIHGDIDYRDGQTTVWDNCDIDRWSFFEMKDGLAEMGHTGNYDMWFSQSNVRLEDTLKPIVDDRGAMEMGKIGLAFSIVELYLLHTLFELTEILQLPLNEPPPPLSSRGEGDTDDGDEDSDDGDDSDDTDDGDEDSDDGNEPSPPPEPHTVRLSDDDGSDYDSDDDTDADSAADIIFNDSEEEDVEKDFFDSVDGAQEQRTKKS</sequence>
<feature type="region of interest" description="Disordered" evidence="1">
    <location>
        <begin position="115"/>
        <end position="220"/>
    </location>
</feature>
<dbReference type="Pfam" id="PF26130">
    <property type="entry name" value="PB1-like"/>
    <property type="match status" value="1"/>
</dbReference>
<feature type="compositionally biased region" description="Acidic residues" evidence="1">
    <location>
        <begin position="128"/>
        <end position="156"/>
    </location>
</feature>
<name>A0A835CA71_9FABA</name>
<organism evidence="3 4">
    <name type="scientific">Senna tora</name>
    <dbReference type="NCBI Taxonomy" id="362788"/>
    <lineage>
        <taxon>Eukaryota</taxon>
        <taxon>Viridiplantae</taxon>
        <taxon>Streptophyta</taxon>
        <taxon>Embryophyta</taxon>
        <taxon>Tracheophyta</taxon>
        <taxon>Spermatophyta</taxon>
        <taxon>Magnoliopsida</taxon>
        <taxon>eudicotyledons</taxon>
        <taxon>Gunneridae</taxon>
        <taxon>Pentapetalae</taxon>
        <taxon>rosids</taxon>
        <taxon>fabids</taxon>
        <taxon>Fabales</taxon>
        <taxon>Fabaceae</taxon>
        <taxon>Caesalpinioideae</taxon>
        <taxon>Cassia clade</taxon>
        <taxon>Senna</taxon>
    </lineage>
</organism>
<evidence type="ECO:0000259" key="2">
    <source>
        <dbReference type="Pfam" id="PF26130"/>
    </source>
</evidence>
<proteinExistence type="predicted"/>
<accession>A0A835CA71</accession>
<gene>
    <name evidence="3" type="ORF">G2W53_015570</name>
</gene>
<dbReference type="OrthoDB" id="1752300at2759"/>
<evidence type="ECO:0000313" key="3">
    <source>
        <dbReference type="EMBL" id="KAF7833237.1"/>
    </source>
</evidence>
<feature type="compositionally biased region" description="Acidic residues" evidence="1">
    <location>
        <begin position="172"/>
        <end position="187"/>
    </location>
</feature>
<dbReference type="EMBL" id="JAAIUW010000005">
    <property type="protein sequence ID" value="KAF7833237.1"/>
    <property type="molecule type" value="Genomic_DNA"/>
</dbReference>
<protein>
    <submittedName>
        <fullName evidence="3">Sarcoplasmic reticulum histidine-rich calcium-binding protein-like</fullName>
    </submittedName>
</protein>
<comment type="caution">
    <text evidence="3">The sequence shown here is derived from an EMBL/GenBank/DDBJ whole genome shotgun (WGS) entry which is preliminary data.</text>
</comment>